<evidence type="ECO:0000313" key="3">
    <source>
        <dbReference type="Proteomes" id="UP000799779"/>
    </source>
</evidence>
<feature type="region of interest" description="Disordered" evidence="1">
    <location>
        <begin position="337"/>
        <end position="368"/>
    </location>
</feature>
<dbReference type="Proteomes" id="UP000799779">
    <property type="component" value="Unassembled WGS sequence"/>
</dbReference>
<evidence type="ECO:0000256" key="1">
    <source>
        <dbReference type="SAM" id="MobiDB-lite"/>
    </source>
</evidence>
<keyword evidence="3" id="KW-1185">Reference proteome</keyword>
<dbReference type="AlphaFoldDB" id="A0A6A5X226"/>
<proteinExistence type="predicted"/>
<feature type="region of interest" description="Disordered" evidence="1">
    <location>
        <begin position="127"/>
        <end position="173"/>
    </location>
</feature>
<protein>
    <submittedName>
        <fullName evidence="2">Uncharacterized protein</fullName>
    </submittedName>
</protein>
<organism evidence="2 3">
    <name type="scientific">Amniculicola lignicola CBS 123094</name>
    <dbReference type="NCBI Taxonomy" id="1392246"/>
    <lineage>
        <taxon>Eukaryota</taxon>
        <taxon>Fungi</taxon>
        <taxon>Dikarya</taxon>
        <taxon>Ascomycota</taxon>
        <taxon>Pezizomycotina</taxon>
        <taxon>Dothideomycetes</taxon>
        <taxon>Pleosporomycetidae</taxon>
        <taxon>Pleosporales</taxon>
        <taxon>Amniculicolaceae</taxon>
        <taxon>Amniculicola</taxon>
    </lineage>
</organism>
<dbReference type="EMBL" id="ML977566">
    <property type="protein sequence ID" value="KAF2004786.1"/>
    <property type="molecule type" value="Genomic_DNA"/>
</dbReference>
<gene>
    <name evidence="2" type="ORF">P154DRAFT_616904</name>
</gene>
<sequence>MPIFRRGDSLPMSHGEIVTRCRCRNRQEGMTSGPGVADIRYAAKKAMQSAAKRPSYAVGCVLGEDGGRDMQRGRPLMAPRRVKGARKRLVVTQSPSPCPSPSSRSGTWTLQLLSIASSECAAFQLSRPQRGAGASSISRPSPTESGDDGRHLHHSQSQAVYVPTVHSARGSRIEDCRPTGSKLTGAWRTRACLPPVVKLASRSQLGPRLVFPRTGKNSDPLHSLAKRACNMFRNYPKSGDERQQPSNRVRVPGCLGRRRLRSRPTGPQGGPQLPVVISNTLDATGRGNWTCDENHGFAILVEGRLQGRLAAAQGIIVRVLVDEGAVDFFIHMLPRRAHGPHATRPPPAAVTGEEEEVQSRSAMVTSTK</sequence>
<feature type="compositionally biased region" description="Polar residues" evidence="1">
    <location>
        <begin position="359"/>
        <end position="368"/>
    </location>
</feature>
<name>A0A6A5X226_9PLEO</name>
<accession>A0A6A5X226</accession>
<reference evidence="2" key="1">
    <citation type="journal article" date="2020" name="Stud. Mycol.">
        <title>101 Dothideomycetes genomes: a test case for predicting lifestyles and emergence of pathogens.</title>
        <authorList>
            <person name="Haridas S."/>
            <person name="Albert R."/>
            <person name="Binder M."/>
            <person name="Bloem J."/>
            <person name="Labutti K."/>
            <person name="Salamov A."/>
            <person name="Andreopoulos B."/>
            <person name="Baker S."/>
            <person name="Barry K."/>
            <person name="Bills G."/>
            <person name="Bluhm B."/>
            <person name="Cannon C."/>
            <person name="Castanera R."/>
            <person name="Culley D."/>
            <person name="Daum C."/>
            <person name="Ezra D."/>
            <person name="Gonzalez J."/>
            <person name="Henrissat B."/>
            <person name="Kuo A."/>
            <person name="Liang C."/>
            <person name="Lipzen A."/>
            <person name="Lutzoni F."/>
            <person name="Magnuson J."/>
            <person name="Mondo S."/>
            <person name="Nolan M."/>
            <person name="Ohm R."/>
            <person name="Pangilinan J."/>
            <person name="Park H.-J."/>
            <person name="Ramirez L."/>
            <person name="Alfaro M."/>
            <person name="Sun H."/>
            <person name="Tritt A."/>
            <person name="Yoshinaga Y."/>
            <person name="Zwiers L.-H."/>
            <person name="Turgeon B."/>
            <person name="Goodwin S."/>
            <person name="Spatafora J."/>
            <person name="Crous P."/>
            <person name="Grigoriev I."/>
        </authorList>
    </citation>
    <scope>NUCLEOTIDE SEQUENCE</scope>
    <source>
        <strain evidence="2">CBS 123094</strain>
    </source>
</reference>
<feature type="compositionally biased region" description="Polar residues" evidence="1">
    <location>
        <begin position="135"/>
        <end position="144"/>
    </location>
</feature>
<evidence type="ECO:0000313" key="2">
    <source>
        <dbReference type="EMBL" id="KAF2004786.1"/>
    </source>
</evidence>